<evidence type="ECO:0000313" key="4">
    <source>
        <dbReference type="Proteomes" id="UP000663555"/>
    </source>
</evidence>
<sequence length="312" mass="34198">MADQQKITQPTIDLASGAVLRPGRAADPLPATLSPDAASGQVASEANAPSNGPDNTARNAVQPELAVVGEHESGASEGALSEEEPDADPSAKADADPDLAKALASQRELRMILRQCDRVLLMDFEQLAMSHWPDNYALAAARRYRDLWLFAMVIAGLLFLSGLSGFVAAWIAGAGFGAMMVLLMLGVPSLRRLISARPSYVELLTTRRRMLREARAHAAHLEGAAGLVWQCARMARFNPALANARFSPLVRASERRRLPHYLSRREHVRLYLMYMLEAEKAYSRVQKAFFKGNQNAIDRGWQEVAAEPVPRT</sequence>
<keyword evidence="2" id="KW-0472">Membrane</keyword>
<evidence type="ECO:0000256" key="1">
    <source>
        <dbReference type="SAM" id="MobiDB-lite"/>
    </source>
</evidence>
<gene>
    <name evidence="3" type="ORF">LPB19_14390</name>
</gene>
<protein>
    <submittedName>
        <fullName evidence="3">Uncharacterized protein</fullName>
    </submittedName>
</protein>
<feature type="transmembrane region" description="Helical" evidence="2">
    <location>
        <begin position="169"/>
        <end position="187"/>
    </location>
</feature>
<reference evidence="3 4" key="1">
    <citation type="submission" date="2021-03" db="EMBL/GenBank/DDBJ databases">
        <title>Genome sequencing of Marinobacter sp. LPB0319.</title>
        <authorList>
            <person name="Kim J."/>
        </authorList>
    </citation>
    <scope>NUCLEOTIDE SEQUENCE [LARGE SCALE GENOMIC DNA]</scope>
    <source>
        <strain evidence="3 4">LPB0319</strain>
    </source>
</reference>
<keyword evidence="2" id="KW-0812">Transmembrane</keyword>
<name>A0ABX7MSE2_9GAMM</name>
<proteinExistence type="predicted"/>
<feature type="region of interest" description="Disordered" evidence="1">
    <location>
        <begin position="1"/>
        <end position="96"/>
    </location>
</feature>
<accession>A0ABX7MSE2</accession>
<evidence type="ECO:0000313" key="3">
    <source>
        <dbReference type="EMBL" id="QSP94355.1"/>
    </source>
</evidence>
<feature type="transmembrane region" description="Helical" evidence="2">
    <location>
        <begin position="147"/>
        <end position="163"/>
    </location>
</feature>
<keyword evidence="2" id="KW-1133">Transmembrane helix</keyword>
<organism evidence="3 4">
    <name type="scientific">Marinobacter salinisoli</name>
    <dbReference type="NCBI Taxonomy" id="2769486"/>
    <lineage>
        <taxon>Bacteria</taxon>
        <taxon>Pseudomonadati</taxon>
        <taxon>Pseudomonadota</taxon>
        <taxon>Gammaproteobacteria</taxon>
        <taxon>Pseudomonadales</taxon>
        <taxon>Marinobacteraceae</taxon>
        <taxon>Marinobacter</taxon>
    </lineage>
</organism>
<evidence type="ECO:0000256" key="2">
    <source>
        <dbReference type="SAM" id="Phobius"/>
    </source>
</evidence>
<dbReference type="RefSeq" id="WP_206643576.1">
    <property type="nucleotide sequence ID" value="NZ_CP071247.1"/>
</dbReference>
<feature type="compositionally biased region" description="Polar residues" evidence="1">
    <location>
        <begin position="1"/>
        <end position="11"/>
    </location>
</feature>
<dbReference type="Proteomes" id="UP000663555">
    <property type="component" value="Chromosome"/>
</dbReference>
<keyword evidence="4" id="KW-1185">Reference proteome</keyword>
<feature type="compositionally biased region" description="Polar residues" evidence="1">
    <location>
        <begin position="41"/>
        <end position="59"/>
    </location>
</feature>
<dbReference type="EMBL" id="CP071247">
    <property type="protein sequence ID" value="QSP94355.1"/>
    <property type="molecule type" value="Genomic_DNA"/>
</dbReference>